<dbReference type="InterPro" id="IPR015797">
    <property type="entry name" value="NUDIX_hydrolase-like_dom_sf"/>
</dbReference>
<dbReference type="SUPFAM" id="SSF55811">
    <property type="entry name" value="Nudix"/>
    <property type="match status" value="1"/>
</dbReference>
<organism evidence="1">
    <name type="scientific">viral metagenome</name>
    <dbReference type="NCBI Taxonomy" id="1070528"/>
    <lineage>
        <taxon>unclassified sequences</taxon>
        <taxon>metagenomes</taxon>
        <taxon>organismal metagenomes</taxon>
    </lineage>
</organism>
<reference evidence="1" key="1">
    <citation type="journal article" date="2020" name="Nature">
        <title>Giant virus diversity and host interactions through global metagenomics.</title>
        <authorList>
            <person name="Schulz F."/>
            <person name="Roux S."/>
            <person name="Paez-Espino D."/>
            <person name="Jungbluth S."/>
            <person name="Walsh D.A."/>
            <person name="Denef V.J."/>
            <person name="McMahon K.D."/>
            <person name="Konstantinidis K.T."/>
            <person name="Eloe-Fadrosh E.A."/>
            <person name="Kyrpides N.C."/>
            <person name="Woyke T."/>
        </authorList>
    </citation>
    <scope>NUCLEOTIDE SEQUENCE</scope>
    <source>
        <strain evidence="1">GVMAG-M-3300025626-8</strain>
    </source>
</reference>
<accession>A0A6C0J2F6</accession>
<dbReference type="EMBL" id="MN740287">
    <property type="protein sequence ID" value="QHT98127.1"/>
    <property type="molecule type" value="Genomic_DNA"/>
</dbReference>
<evidence type="ECO:0008006" key="2">
    <source>
        <dbReference type="Google" id="ProtNLM"/>
    </source>
</evidence>
<proteinExistence type="predicted"/>
<protein>
    <recommendedName>
        <fullName evidence="2">Nudix hydrolase domain-containing protein</fullName>
    </recommendedName>
</protein>
<dbReference type="AlphaFoldDB" id="A0A6C0J2F6"/>
<evidence type="ECO:0000313" key="1">
    <source>
        <dbReference type="EMBL" id="QHT98127.1"/>
    </source>
</evidence>
<name>A0A6C0J2F6_9ZZZZ</name>
<sequence length="212" mass="24991">MATYKYCSGILPYCYYNNSLYFLLGKSKKNNRLITFSGKNDELEDDPRETAAREGYEETLGCIMNRSSILDRVKKCDRILVSKTPRGMPCYTYVIEIPFRKHYAVSFGNFRDFLHCMGINKMYHLQEMTDIKWLCANTMFTRLRKGWERNGILKDQQEWDKLLSLVQTQSDGQWRKALDESDIEDNEYNISSTVDQMSLQSDPQTQPYQRMN</sequence>